<dbReference type="SMART" id="SM00331">
    <property type="entry name" value="PP2C_SIG"/>
    <property type="match status" value="1"/>
</dbReference>
<dbReference type="Pfam" id="PF13672">
    <property type="entry name" value="PP2C_2"/>
    <property type="match status" value="1"/>
</dbReference>
<accession>A0A077P530</accession>
<organism evidence="2">
    <name type="scientific">Xenorhabdus bovienii str. oregonense</name>
    <dbReference type="NCBI Taxonomy" id="1398202"/>
    <lineage>
        <taxon>Bacteria</taxon>
        <taxon>Pseudomonadati</taxon>
        <taxon>Pseudomonadota</taxon>
        <taxon>Gammaproteobacteria</taxon>
        <taxon>Enterobacterales</taxon>
        <taxon>Morganellaceae</taxon>
        <taxon>Xenorhabdus</taxon>
    </lineage>
</organism>
<dbReference type="AlphaFoldDB" id="A0A077P530"/>
<comment type="caution">
    <text evidence="2">The sequence shown here is derived from an EMBL/GenBank/DDBJ whole genome shotgun (WGS) entry which is preliminary data.</text>
</comment>
<dbReference type="CDD" id="cd00143">
    <property type="entry name" value="PP2Cc"/>
    <property type="match status" value="1"/>
</dbReference>
<dbReference type="PROSITE" id="PS51746">
    <property type="entry name" value="PPM_2"/>
    <property type="match status" value="1"/>
</dbReference>
<name>A0A077P530_XENBV</name>
<dbReference type="Proteomes" id="UP000028483">
    <property type="component" value="Unassembled WGS sequence"/>
</dbReference>
<protein>
    <recommendedName>
        <fullName evidence="1">PPM-type phosphatase domain-containing protein</fullName>
    </recommendedName>
</protein>
<dbReference type="RefSeq" id="WP_230578252.1">
    <property type="nucleotide sequence ID" value="NZ_CAWLUU010000138.1"/>
</dbReference>
<reference evidence="2" key="1">
    <citation type="submission" date="2013-07" db="EMBL/GenBank/DDBJ databases">
        <title>Sub-species coevolution in mutualistic symbiosis.</title>
        <authorList>
            <person name="Murfin K."/>
            <person name="Klassen J."/>
            <person name="Lee M."/>
            <person name="Forst S."/>
            <person name="Stock P."/>
            <person name="Goodrich-Blair H."/>
        </authorList>
    </citation>
    <scope>NUCLEOTIDE SEQUENCE [LARGE SCALE GENOMIC DNA]</scope>
    <source>
        <strain evidence="2">Oregonense</strain>
    </source>
</reference>
<dbReference type="InterPro" id="IPR036457">
    <property type="entry name" value="PPM-type-like_dom_sf"/>
</dbReference>
<proteinExistence type="predicted"/>
<evidence type="ECO:0000313" key="2">
    <source>
        <dbReference type="EMBL" id="CDH04926.1"/>
    </source>
</evidence>
<dbReference type="HOGENOM" id="CLU_034545_4_2_6"/>
<dbReference type="Gene3D" id="3.60.40.10">
    <property type="entry name" value="PPM-type phosphatase domain"/>
    <property type="match status" value="1"/>
</dbReference>
<gene>
    <name evidence="2" type="ORF">XBO1_1580008</name>
</gene>
<feature type="domain" description="PPM-type phosphatase" evidence="1">
    <location>
        <begin position="6"/>
        <end position="237"/>
    </location>
</feature>
<dbReference type="InterPro" id="IPR001932">
    <property type="entry name" value="PPM-type_phosphatase-like_dom"/>
</dbReference>
<dbReference type="SMART" id="SM00332">
    <property type="entry name" value="PP2Cc"/>
    <property type="match status" value="1"/>
</dbReference>
<evidence type="ECO:0000259" key="1">
    <source>
        <dbReference type="PROSITE" id="PS51746"/>
    </source>
</evidence>
<dbReference type="SUPFAM" id="SSF81606">
    <property type="entry name" value="PP2C-like"/>
    <property type="match status" value="1"/>
</dbReference>
<sequence length="241" mass="27221">MNRIVDMSCFSDAANGKAVNEDYFLPPTFDSDSNIVFAVADGVGSTEQADLASKCAIQAIQKALIEPDFSIEKAFSLAKQAIDEFDFSVATTLTIVHIVDSKLYIGHVGDCRLYFKNKNKLVQLTKDHTKYQELLDSKEHSMRNLRNHKERLSTILTSALSNDIELNFDMTVKDIKDISDGDNVILALMSDGAYKHWELRPKFSERTMSLPSAFSASLRRRIEKDIIDDYTFLSVKLKYSN</sequence>
<dbReference type="EMBL" id="CBSX010000066">
    <property type="protein sequence ID" value="CDH04926.1"/>
    <property type="molecule type" value="Genomic_DNA"/>
</dbReference>